<dbReference type="InterPro" id="IPR037804">
    <property type="entry name" value="SGF73"/>
</dbReference>
<accession>A0A5J5A8X1</accession>
<evidence type="ECO:0000313" key="1">
    <source>
        <dbReference type="EMBL" id="KAA8527495.1"/>
    </source>
</evidence>
<name>A0A5J5A8X1_9ASTE</name>
<proteinExistence type="predicted"/>
<organism evidence="1 2">
    <name type="scientific">Nyssa sinensis</name>
    <dbReference type="NCBI Taxonomy" id="561372"/>
    <lineage>
        <taxon>Eukaryota</taxon>
        <taxon>Viridiplantae</taxon>
        <taxon>Streptophyta</taxon>
        <taxon>Embryophyta</taxon>
        <taxon>Tracheophyta</taxon>
        <taxon>Spermatophyta</taxon>
        <taxon>Magnoliopsida</taxon>
        <taxon>eudicotyledons</taxon>
        <taxon>Gunneridae</taxon>
        <taxon>Pentapetalae</taxon>
        <taxon>asterids</taxon>
        <taxon>Cornales</taxon>
        <taxon>Nyssaceae</taxon>
        <taxon>Nyssa</taxon>
    </lineage>
</organism>
<dbReference type="EMBL" id="CM018045">
    <property type="protein sequence ID" value="KAA8527495.1"/>
    <property type="molecule type" value="Genomic_DNA"/>
</dbReference>
<sequence length="177" mass="19787">MFQQPTICVDNGLNCISEPKLSWFCSENSFFFMGKEKKESFLQVSIWKRSASRSNLKRGKHSLLCVQKPDQMLAQSSDVYPGKSGGCPPAMNLLNQVPIDNVLRPHTAPVGMMRSNYLLRSCSLAPNSGTPLGTMKQPKGSVSVILQEPWWEFLIFLYLEGVMCCGDIAFSVYAHIM</sequence>
<dbReference type="GO" id="GO:0000124">
    <property type="term" value="C:SAGA complex"/>
    <property type="evidence" value="ECO:0007669"/>
    <property type="project" value="InterPro"/>
</dbReference>
<protein>
    <submittedName>
        <fullName evidence="1">Uncharacterized protein</fullName>
    </submittedName>
</protein>
<reference evidence="1 2" key="1">
    <citation type="submission" date="2019-09" db="EMBL/GenBank/DDBJ databases">
        <title>A chromosome-level genome assembly of the Chinese tupelo Nyssa sinensis.</title>
        <authorList>
            <person name="Yang X."/>
            <person name="Kang M."/>
            <person name="Yang Y."/>
            <person name="Xiong H."/>
            <person name="Wang M."/>
            <person name="Zhang Z."/>
            <person name="Wang Z."/>
            <person name="Wu H."/>
            <person name="Ma T."/>
            <person name="Liu J."/>
            <person name="Xi Z."/>
        </authorList>
    </citation>
    <scope>NUCLEOTIDE SEQUENCE [LARGE SCALE GENOMIC DNA]</scope>
    <source>
        <strain evidence="1">J267</strain>
        <tissue evidence="1">Leaf</tissue>
    </source>
</reference>
<gene>
    <name evidence="1" type="ORF">F0562_034790</name>
</gene>
<dbReference type="Proteomes" id="UP000325577">
    <property type="component" value="Linkage Group LG21"/>
</dbReference>
<dbReference type="PANTHER" id="PTHR47805">
    <property type="entry name" value="SAGA-ASSOCIATED FACTOR 73"/>
    <property type="match status" value="1"/>
</dbReference>
<evidence type="ECO:0000313" key="2">
    <source>
        <dbReference type="Proteomes" id="UP000325577"/>
    </source>
</evidence>
<dbReference type="OrthoDB" id="21678at2759"/>
<dbReference type="PANTHER" id="PTHR47805:SF1">
    <property type="entry name" value="SAGA-ASSOCIATED FACTOR 73"/>
    <property type="match status" value="1"/>
</dbReference>
<dbReference type="AlphaFoldDB" id="A0A5J5A8X1"/>
<keyword evidence="2" id="KW-1185">Reference proteome</keyword>